<protein>
    <submittedName>
        <fullName evidence="1">Uncharacterized protein</fullName>
    </submittedName>
</protein>
<name>A0A0E3BFY5_9BURK</name>
<evidence type="ECO:0000313" key="2">
    <source>
        <dbReference type="Proteomes" id="UP000029567"/>
    </source>
</evidence>
<dbReference type="Proteomes" id="UP000029567">
    <property type="component" value="Unassembled WGS sequence"/>
</dbReference>
<dbReference type="EMBL" id="AWTN01000114">
    <property type="protein sequence ID" value="KGG86159.1"/>
    <property type="molecule type" value="Genomic_DNA"/>
</dbReference>
<accession>A0A0E3BFY5</accession>
<dbReference type="RefSeq" id="WP_034382131.1">
    <property type="nucleotide sequence ID" value="NZ_AWTN01000114.1"/>
</dbReference>
<organism evidence="1 2">
    <name type="scientific">Comamonas thiooxydans</name>
    <dbReference type="NCBI Taxonomy" id="363952"/>
    <lineage>
        <taxon>Bacteria</taxon>
        <taxon>Pseudomonadati</taxon>
        <taxon>Pseudomonadota</taxon>
        <taxon>Betaproteobacteria</taxon>
        <taxon>Burkholderiales</taxon>
        <taxon>Comamonadaceae</taxon>
        <taxon>Comamonas</taxon>
    </lineage>
</organism>
<gene>
    <name evidence="1" type="ORF">P245_20800</name>
</gene>
<sequence>MLKSEAQAIFESLKGCPFCGKQLALHIRGAGDRAFNPYASCKTEGCYGSKLPVLCLDVAEDVQAWQQRAKSSVPIIRTKPFSPFMECDSPELCKVGGSCAGQYNTKRSCKSIPSTI</sequence>
<reference evidence="1 2" key="1">
    <citation type="submission" date="2013-09" db="EMBL/GenBank/DDBJ databases">
        <title>High correlation between genotypes and phenotypes of environmental bacteria Comamonas testosteroni strains.</title>
        <authorList>
            <person name="Liu L."/>
            <person name="Zhu W."/>
            <person name="Xia X."/>
            <person name="Xu B."/>
            <person name="Luo M."/>
            <person name="Wang G."/>
        </authorList>
    </citation>
    <scope>NUCLEOTIDE SEQUENCE [LARGE SCALE GENOMIC DNA]</scope>
    <source>
        <strain evidence="1 2">JL14</strain>
    </source>
</reference>
<dbReference type="AlphaFoldDB" id="A0A0E3BFY5"/>
<proteinExistence type="predicted"/>
<comment type="caution">
    <text evidence="1">The sequence shown here is derived from an EMBL/GenBank/DDBJ whole genome shotgun (WGS) entry which is preliminary data.</text>
</comment>
<evidence type="ECO:0000313" key="1">
    <source>
        <dbReference type="EMBL" id="KGG86159.1"/>
    </source>
</evidence>